<feature type="domain" description="Aminotransferase-like plant mobile" evidence="3">
    <location>
        <begin position="518"/>
        <end position="718"/>
    </location>
</feature>
<feature type="region of interest" description="Disordered" evidence="2">
    <location>
        <begin position="864"/>
        <end position="893"/>
    </location>
</feature>
<feature type="compositionally biased region" description="Basic residues" evidence="2">
    <location>
        <begin position="391"/>
        <end position="405"/>
    </location>
</feature>
<dbReference type="InterPro" id="IPR019557">
    <property type="entry name" value="AminoTfrase-like_pln_mobile"/>
</dbReference>
<protein>
    <recommendedName>
        <fullName evidence="3">Aminotransferase-like plant mobile domain-containing protein</fullName>
    </recommendedName>
</protein>
<reference evidence="4" key="1">
    <citation type="submission" date="2018-02" db="EMBL/GenBank/DDBJ databases">
        <authorList>
            <person name="Cohen D.B."/>
            <person name="Kent A.D."/>
        </authorList>
    </citation>
    <scope>NUCLEOTIDE SEQUENCE</scope>
</reference>
<evidence type="ECO:0000256" key="2">
    <source>
        <dbReference type="SAM" id="MobiDB-lite"/>
    </source>
</evidence>
<gene>
    <name evidence="4" type="ORF">FSB_LOCUS15044</name>
</gene>
<sequence>MQFRRIASKRMLLDATSAKCFRKNVLMTLTQGHNFDLGFLTQGLRFIYIWLSVDDSRHRLVFARVVDVAPDVGFQRSWCRQKACATYFLKVQALHRGELGSARYDLANGGPEATLLLKGFSLRTKLLPVGKNPRANTAFQWTLVGSETAWSTLGQTWSTLVKLREMCPGPSSWAFLMWRVLVGSGWFGLGCLVLRADTRENPRVCLGSRASPFEVQIDFPGVRGDRTGRGKVVRGLKGQPGAESTSPPLALLLISCYSGTSIDEPFSPMRSTRLQLTICFRLRVLQMSGQGSGSGGQRRSDRLAKGKAVAYAPESSPDIDDEYDAMEDVRTRADSTIARNLQAELDAEAAGLASGATRPPSRPGVVIGRSARPSGTPRRPTTTPAAVPLARSKRYPPRGGIRPRHPVTTPVEDTPLLTGLIDHSSILPRVWAGADGPTSVSSWRLLVRSIEMFWQSWALAPSSAFAMYMCGIPCAILGIRFGGRIPPSEPISDFEALEILGIDDSTAIVGKNLPSLKVSYLRDLLRREIEELPTELRYRQWVAYFIFSCFLGNDKSTIPTPIVGMFRDVDALRDYDWGALTYGFYIRGLRHFSRRETISFLGFWQFTIFWAFEHFPPFTPNRLPSAPDSVFPLTRRRDSAWIQGLTSRTLLECRTTVDCMRDADIVFQPYSPFLVERPEVFRAVELSHLRIWIRSARSWELLMGERTIRQMGGEVVVPVDPLQLMTIEGYIPRAPSDSYVEGVDAYLDLIQGGRVMGGTAMDSHLFRSSEEVDRLQSEILRLQLELSVSEDRHTAEVDRLQGKIARMQMEETQRQGEMTRMQADLVQRQRDLDSRDVEMATHIASIRRLEDQLLGVGIAPVTGASSSCHGQTSSPPPPDPVSRDWFFDDPPSL</sequence>
<dbReference type="Gene3D" id="1.10.287.1490">
    <property type="match status" value="1"/>
</dbReference>
<dbReference type="InterPro" id="IPR044824">
    <property type="entry name" value="MAIN-like"/>
</dbReference>
<dbReference type="PANTHER" id="PTHR46033">
    <property type="entry name" value="PROTEIN MAIN-LIKE 2"/>
    <property type="match status" value="1"/>
</dbReference>
<dbReference type="EMBL" id="OIVN01000900">
    <property type="protein sequence ID" value="SPC87162.1"/>
    <property type="molecule type" value="Genomic_DNA"/>
</dbReference>
<feature type="region of interest" description="Disordered" evidence="2">
    <location>
        <begin position="350"/>
        <end position="413"/>
    </location>
</feature>
<feature type="compositionally biased region" description="Low complexity" evidence="2">
    <location>
        <begin position="368"/>
        <end position="386"/>
    </location>
</feature>
<evidence type="ECO:0000259" key="3">
    <source>
        <dbReference type="Pfam" id="PF10536"/>
    </source>
</evidence>
<keyword evidence="1" id="KW-0175">Coiled coil</keyword>
<proteinExistence type="predicted"/>
<dbReference type="PANTHER" id="PTHR46033:SF8">
    <property type="entry name" value="PROTEIN MAINTENANCE OF MERISTEMS-LIKE"/>
    <property type="match status" value="1"/>
</dbReference>
<feature type="coiled-coil region" evidence="1">
    <location>
        <begin position="765"/>
        <end position="810"/>
    </location>
</feature>
<accession>A0A2N9FIS5</accession>
<evidence type="ECO:0000256" key="1">
    <source>
        <dbReference type="SAM" id="Coils"/>
    </source>
</evidence>
<dbReference type="GO" id="GO:0010073">
    <property type="term" value="P:meristem maintenance"/>
    <property type="evidence" value="ECO:0007669"/>
    <property type="project" value="InterPro"/>
</dbReference>
<dbReference type="Pfam" id="PF10536">
    <property type="entry name" value="PMD"/>
    <property type="match status" value="1"/>
</dbReference>
<name>A0A2N9FIS5_FAGSY</name>
<evidence type="ECO:0000313" key="4">
    <source>
        <dbReference type="EMBL" id="SPC87162.1"/>
    </source>
</evidence>
<dbReference type="AlphaFoldDB" id="A0A2N9FIS5"/>
<organism evidence="4">
    <name type="scientific">Fagus sylvatica</name>
    <name type="common">Beechnut</name>
    <dbReference type="NCBI Taxonomy" id="28930"/>
    <lineage>
        <taxon>Eukaryota</taxon>
        <taxon>Viridiplantae</taxon>
        <taxon>Streptophyta</taxon>
        <taxon>Embryophyta</taxon>
        <taxon>Tracheophyta</taxon>
        <taxon>Spermatophyta</taxon>
        <taxon>Magnoliopsida</taxon>
        <taxon>eudicotyledons</taxon>
        <taxon>Gunneridae</taxon>
        <taxon>Pentapetalae</taxon>
        <taxon>rosids</taxon>
        <taxon>fabids</taxon>
        <taxon>Fagales</taxon>
        <taxon>Fagaceae</taxon>
        <taxon>Fagus</taxon>
    </lineage>
</organism>
<feature type="region of interest" description="Disordered" evidence="2">
    <location>
        <begin position="289"/>
        <end position="321"/>
    </location>
</feature>